<feature type="transmembrane region" description="Helical" evidence="10">
    <location>
        <begin position="153"/>
        <end position="170"/>
    </location>
</feature>
<dbReference type="PANTHER" id="PTHR14969">
    <property type="entry name" value="SPHINGOSINE-1-PHOSPHATE PHOSPHOHYDROLASE"/>
    <property type="match status" value="1"/>
</dbReference>
<evidence type="ECO:0000313" key="12">
    <source>
        <dbReference type="EMBL" id="REL28538.1"/>
    </source>
</evidence>
<proteinExistence type="predicted"/>
<evidence type="ECO:0000256" key="10">
    <source>
        <dbReference type="SAM" id="Phobius"/>
    </source>
</evidence>
<evidence type="ECO:0000256" key="5">
    <source>
        <dbReference type="ARBA" id="ARBA00022801"/>
    </source>
</evidence>
<dbReference type="RefSeq" id="WP_116009570.1">
    <property type="nucleotide sequence ID" value="NZ_QUOU01000001.1"/>
</dbReference>
<gene>
    <name evidence="12" type="ORF">DXX93_19515</name>
</gene>
<comment type="caution">
    <text evidence="12">The sequence shown here is derived from an EMBL/GenBank/DDBJ whole genome shotgun (WGS) entry which is preliminary data.</text>
</comment>
<dbReference type="SUPFAM" id="SSF48317">
    <property type="entry name" value="Acid phosphatase/Vanadium-dependent haloperoxidase"/>
    <property type="match status" value="1"/>
</dbReference>
<dbReference type="InterPro" id="IPR000326">
    <property type="entry name" value="PAP2/HPO"/>
</dbReference>
<accession>A0A3E0TVC5</accession>
<reference evidence="12 13" key="1">
    <citation type="submission" date="2018-08" db="EMBL/GenBank/DDBJ databases">
        <title>Thalassotalea euphylliae genome.</title>
        <authorList>
            <person name="Summers S."/>
            <person name="Rice S.A."/>
            <person name="Freckelton M.L."/>
            <person name="Nedved B.T."/>
            <person name="Hadfield M.G."/>
        </authorList>
    </citation>
    <scope>NUCLEOTIDE SEQUENCE [LARGE SCALE GENOMIC DNA]</scope>
    <source>
        <strain evidence="12 13">H1</strain>
    </source>
</reference>
<dbReference type="SMART" id="SM00014">
    <property type="entry name" value="acidPPc"/>
    <property type="match status" value="1"/>
</dbReference>
<comment type="catalytic activity">
    <reaction evidence="9">
        <text>di-trans,octa-cis-undecaprenyl diphosphate + H2O = di-trans,octa-cis-undecaprenyl phosphate + phosphate + H(+)</text>
        <dbReference type="Rhea" id="RHEA:28094"/>
        <dbReference type="ChEBI" id="CHEBI:15377"/>
        <dbReference type="ChEBI" id="CHEBI:15378"/>
        <dbReference type="ChEBI" id="CHEBI:43474"/>
        <dbReference type="ChEBI" id="CHEBI:58405"/>
        <dbReference type="ChEBI" id="CHEBI:60392"/>
        <dbReference type="EC" id="3.6.1.27"/>
    </reaction>
</comment>
<dbReference type="CDD" id="cd01610">
    <property type="entry name" value="PAP2_like"/>
    <property type="match status" value="1"/>
</dbReference>
<dbReference type="Gene3D" id="1.20.144.10">
    <property type="entry name" value="Phosphatidic acid phosphatase type 2/haloperoxidase"/>
    <property type="match status" value="1"/>
</dbReference>
<comment type="subcellular location">
    <subcellularLocation>
        <location evidence="1">Cell membrane</location>
        <topology evidence="1">Multi-pass membrane protein</topology>
    </subcellularLocation>
</comment>
<dbReference type="GO" id="GO:0050380">
    <property type="term" value="F:undecaprenyl-diphosphatase activity"/>
    <property type="evidence" value="ECO:0007669"/>
    <property type="project" value="UniProtKB-EC"/>
</dbReference>
<keyword evidence="4 10" id="KW-0812">Transmembrane</keyword>
<name>A0A3E0TVC5_9GAMM</name>
<evidence type="ECO:0000259" key="11">
    <source>
        <dbReference type="SMART" id="SM00014"/>
    </source>
</evidence>
<evidence type="ECO:0000256" key="9">
    <source>
        <dbReference type="ARBA" id="ARBA00047594"/>
    </source>
</evidence>
<dbReference type="PANTHER" id="PTHR14969:SF62">
    <property type="entry name" value="DECAPRENYLPHOSPHORYL-5-PHOSPHORIBOSE PHOSPHATASE RV3807C-RELATED"/>
    <property type="match status" value="1"/>
</dbReference>
<evidence type="ECO:0000256" key="3">
    <source>
        <dbReference type="ARBA" id="ARBA00022475"/>
    </source>
</evidence>
<dbReference type="GO" id="GO:0005886">
    <property type="term" value="C:plasma membrane"/>
    <property type="evidence" value="ECO:0007669"/>
    <property type="project" value="UniProtKB-SubCell"/>
</dbReference>
<protein>
    <recommendedName>
        <fullName evidence="2">undecaprenyl-diphosphate phosphatase</fullName>
        <ecNumber evidence="2">3.6.1.27</ecNumber>
    </recommendedName>
    <alternativeName>
        <fullName evidence="8">Undecaprenyl pyrophosphate phosphatase</fullName>
    </alternativeName>
</protein>
<evidence type="ECO:0000313" key="13">
    <source>
        <dbReference type="Proteomes" id="UP000256478"/>
    </source>
</evidence>
<keyword evidence="5" id="KW-0378">Hydrolase</keyword>
<dbReference type="InterPro" id="IPR036938">
    <property type="entry name" value="PAP2/HPO_sf"/>
</dbReference>
<evidence type="ECO:0000256" key="8">
    <source>
        <dbReference type="ARBA" id="ARBA00032707"/>
    </source>
</evidence>
<keyword evidence="7 10" id="KW-0472">Membrane</keyword>
<keyword evidence="3" id="KW-1003">Cell membrane</keyword>
<evidence type="ECO:0000256" key="1">
    <source>
        <dbReference type="ARBA" id="ARBA00004651"/>
    </source>
</evidence>
<dbReference type="AlphaFoldDB" id="A0A3E0TVC5"/>
<dbReference type="EC" id="3.6.1.27" evidence="2"/>
<evidence type="ECO:0000256" key="4">
    <source>
        <dbReference type="ARBA" id="ARBA00022692"/>
    </source>
</evidence>
<dbReference type="Proteomes" id="UP000256478">
    <property type="component" value="Unassembled WGS sequence"/>
</dbReference>
<evidence type="ECO:0000256" key="2">
    <source>
        <dbReference type="ARBA" id="ARBA00012374"/>
    </source>
</evidence>
<feature type="transmembrane region" description="Helical" evidence="10">
    <location>
        <begin position="44"/>
        <end position="77"/>
    </location>
</feature>
<keyword evidence="6 10" id="KW-1133">Transmembrane helix</keyword>
<dbReference type="EMBL" id="QUOU01000001">
    <property type="protein sequence ID" value="REL28538.1"/>
    <property type="molecule type" value="Genomic_DNA"/>
</dbReference>
<dbReference type="Pfam" id="PF01569">
    <property type="entry name" value="PAP2"/>
    <property type="match status" value="1"/>
</dbReference>
<feature type="domain" description="Phosphatidic acid phosphatase type 2/haloperoxidase" evidence="11">
    <location>
        <begin position="59"/>
        <end position="168"/>
    </location>
</feature>
<evidence type="ECO:0000256" key="7">
    <source>
        <dbReference type="ARBA" id="ARBA00023136"/>
    </source>
</evidence>
<dbReference type="OrthoDB" id="9780507at2"/>
<feature type="transmembrane region" description="Helical" evidence="10">
    <location>
        <begin position="112"/>
        <end position="133"/>
    </location>
</feature>
<sequence length="171" mass="18962">MTVLNDMYQYDLRILRWCVKSRYHHKFISCVRAVSRTGDGYMQVLLPLLVAIISQSLSFFILALTAFAIERLIYFVLKNMLKRRRPPDIVPNFSCLVQPSDKFSFPSGHTMAAFLLAGLLVAELGVIALPIYLWACAVGASRVILGVHFPSDILAGATLGSVILLGVIYAV</sequence>
<evidence type="ECO:0000256" key="6">
    <source>
        <dbReference type="ARBA" id="ARBA00022989"/>
    </source>
</evidence>
<organism evidence="12 13">
    <name type="scientific">Thalassotalea euphylliae</name>
    <dbReference type="NCBI Taxonomy" id="1655234"/>
    <lineage>
        <taxon>Bacteria</taxon>
        <taxon>Pseudomonadati</taxon>
        <taxon>Pseudomonadota</taxon>
        <taxon>Gammaproteobacteria</taxon>
        <taxon>Alteromonadales</taxon>
        <taxon>Colwelliaceae</taxon>
        <taxon>Thalassotalea</taxon>
    </lineage>
</organism>